<reference evidence="9 10" key="1">
    <citation type="submission" date="2024-09" db="EMBL/GenBank/DDBJ databases">
        <authorList>
            <person name="Sun Q."/>
            <person name="Mori K."/>
        </authorList>
    </citation>
    <scope>NUCLEOTIDE SEQUENCE [LARGE SCALE GENOMIC DNA]</scope>
    <source>
        <strain evidence="9 10">CCM 7706</strain>
    </source>
</reference>
<gene>
    <name evidence="9" type="ORF">ACFFJC_12620</name>
</gene>
<feature type="transmembrane region" description="Helical" evidence="8">
    <location>
        <begin position="429"/>
        <end position="452"/>
    </location>
</feature>
<dbReference type="NCBIfam" id="TIGR00792">
    <property type="entry name" value="gph"/>
    <property type="match status" value="1"/>
</dbReference>
<evidence type="ECO:0000256" key="6">
    <source>
        <dbReference type="ARBA" id="ARBA00022989"/>
    </source>
</evidence>
<dbReference type="InterPro" id="IPR039672">
    <property type="entry name" value="MFS_2"/>
</dbReference>
<dbReference type="Gene3D" id="1.20.1250.20">
    <property type="entry name" value="MFS general substrate transporter like domains"/>
    <property type="match status" value="2"/>
</dbReference>
<proteinExistence type="inferred from homology"/>
<feature type="transmembrane region" description="Helical" evidence="8">
    <location>
        <begin position="127"/>
        <end position="147"/>
    </location>
</feature>
<comment type="similarity">
    <text evidence="2">Belongs to the sodium:galactoside symporter (TC 2.A.2) family.</text>
</comment>
<feature type="transmembrane region" description="Helical" evidence="8">
    <location>
        <begin position="103"/>
        <end position="121"/>
    </location>
</feature>
<keyword evidence="10" id="KW-1185">Reference proteome</keyword>
<keyword evidence="6 8" id="KW-1133">Transmembrane helix</keyword>
<keyword evidence="3" id="KW-0813">Transport</keyword>
<dbReference type="RefSeq" id="WP_379487843.1">
    <property type="nucleotide sequence ID" value="NZ_JBHLWK010000015.1"/>
</dbReference>
<evidence type="ECO:0000313" key="9">
    <source>
        <dbReference type="EMBL" id="MFC0205109.1"/>
    </source>
</evidence>
<dbReference type="Proteomes" id="UP001589798">
    <property type="component" value="Unassembled WGS sequence"/>
</dbReference>
<protein>
    <submittedName>
        <fullName evidence="9">MFS transporter</fullName>
    </submittedName>
</protein>
<keyword evidence="5 8" id="KW-0812">Transmembrane</keyword>
<name>A0ABV6CWL5_9SPHN</name>
<dbReference type="Pfam" id="PF13347">
    <property type="entry name" value="MFS_2"/>
    <property type="match status" value="1"/>
</dbReference>
<feature type="transmembrane region" description="Helical" evidence="8">
    <location>
        <begin position="202"/>
        <end position="220"/>
    </location>
</feature>
<evidence type="ECO:0000256" key="3">
    <source>
        <dbReference type="ARBA" id="ARBA00022448"/>
    </source>
</evidence>
<feature type="transmembrane region" description="Helical" evidence="8">
    <location>
        <begin position="317"/>
        <end position="335"/>
    </location>
</feature>
<comment type="subcellular location">
    <subcellularLocation>
        <location evidence="1">Cell membrane</location>
        <topology evidence="1">Multi-pass membrane protein</topology>
    </subcellularLocation>
</comment>
<feature type="transmembrane region" description="Helical" evidence="8">
    <location>
        <begin position="32"/>
        <end position="54"/>
    </location>
</feature>
<dbReference type="PROSITE" id="PS00872">
    <property type="entry name" value="NA_GALACTOSIDE_SYMP"/>
    <property type="match status" value="1"/>
</dbReference>
<evidence type="ECO:0000256" key="5">
    <source>
        <dbReference type="ARBA" id="ARBA00022692"/>
    </source>
</evidence>
<feature type="transmembrane region" description="Helical" evidence="8">
    <location>
        <begin position="387"/>
        <end position="409"/>
    </location>
</feature>
<dbReference type="PANTHER" id="PTHR11328:SF24">
    <property type="entry name" value="MAJOR FACILITATOR SUPERFAMILY (MFS) PROFILE DOMAIN-CONTAINING PROTEIN"/>
    <property type="match status" value="1"/>
</dbReference>
<sequence length="465" mass="49515">MSVIGSTAPGNGASGSGERAAAPGASLPVRTCLAWGLGTVAVAALFNSINVLLLRYVVDYAGISAALAGTLIAASKLYDAVIDPLVGAASDRTRSRMGRRRPFLLAGGILLALAALMVFNVPAGGGALSVCFFVLALLVYATGYAMFSVPYMAMPAEMTSSIHERSRLISFRVSAVAVASLLAVFVGPQIMTIAGGGRTGHTALSIFLAIVVVAAALACFRGTRDAPFHYNPAVKATWSQKLRSLAGNKPFVVLLVVKLLQLMALAVTQAAMPFLFQRVLRLGDSRMGIYFLVFYGTMILIQPVWVRLAKMGGKRSIYMLGTLLYGAIYLSWYFVGPDEPLALVYLRAVALGAMGGAVLLFGQSLLPDTMEWDYRRTGMRREGMLSAVYTLVEKLAYALGAALTGIILGQTGYIQNAAHQEQPASAIAAIYWLASFIPFAFLVASIVALCFYDLDEKKFAEAERA</sequence>
<dbReference type="InterPro" id="IPR036259">
    <property type="entry name" value="MFS_trans_sf"/>
</dbReference>
<accession>A0ABV6CWL5</accession>
<evidence type="ECO:0000256" key="2">
    <source>
        <dbReference type="ARBA" id="ARBA00009617"/>
    </source>
</evidence>
<dbReference type="PANTHER" id="PTHR11328">
    <property type="entry name" value="MAJOR FACILITATOR SUPERFAMILY DOMAIN-CONTAINING PROTEIN"/>
    <property type="match status" value="1"/>
</dbReference>
<feature type="transmembrane region" description="Helical" evidence="8">
    <location>
        <begin position="287"/>
        <end position="305"/>
    </location>
</feature>
<evidence type="ECO:0000256" key="4">
    <source>
        <dbReference type="ARBA" id="ARBA00022475"/>
    </source>
</evidence>
<comment type="caution">
    <text evidence="9">The sequence shown here is derived from an EMBL/GenBank/DDBJ whole genome shotgun (WGS) entry which is preliminary data.</text>
</comment>
<organism evidence="9 10">
    <name type="scientific">Novosphingobium soli</name>
    <dbReference type="NCBI Taxonomy" id="574956"/>
    <lineage>
        <taxon>Bacteria</taxon>
        <taxon>Pseudomonadati</taxon>
        <taxon>Pseudomonadota</taxon>
        <taxon>Alphaproteobacteria</taxon>
        <taxon>Sphingomonadales</taxon>
        <taxon>Sphingomonadaceae</taxon>
        <taxon>Novosphingobium</taxon>
    </lineage>
</organism>
<feature type="transmembrane region" description="Helical" evidence="8">
    <location>
        <begin position="251"/>
        <end position="275"/>
    </location>
</feature>
<evidence type="ECO:0000256" key="8">
    <source>
        <dbReference type="SAM" id="Phobius"/>
    </source>
</evidence>
<evidence type="ECO:0000313" key="10">
    <source>
        <dbReference type="Proteomes" id="UP001589798"/>
    </source>
</evidence>
<dbReference type="EMBL" id="JBHLWK010000015">
    <property type="protein sequence ID" value="MFC0205109.1"/>
    <property type="molecule type" value="Genomic_DNA"/>
</dbReference>
<dbReference type="InterPro" id="IPR018043">
    <property type="entry name" value="Na/Gal_symport_CS"/>
</dbReference>
<feature type="transmembrane region" description="Helical" evidence="8">
    <location>
        <begin position="168"/>
        <end position="190"/>
    </location>
</feature>
<feature type="transmembrane region" description="Helical" evidence="8">
    <location>
        <begin position="341"/>
        <end position="366"/>
    </location>
</feature>
<evidence type="ECO:0000256" key="7">
    <source>
        <dbReference type="ARBA" id="ARBA00023136"/>
    </source>
</evidence>
<evidence type="ECO:0000256" key="1">
    <source>
        <dbReference type="ARBA" id="ARBA00004651"/>
    </source>
</evidence>
<dbReference type="SUPFAM" id="SSF103473">
    <property type="entry name" value="MFS general substrate transporter"/>
    <property type="match status" value="1"/>
</dbReference>
<dbReference type="InterPro" id="IPR001927">
    <property type="entry name" value="Na/Gal_symport"/>
</dbReference>
<keyword evidence="7 8" id="KW-0472">Membrane</keyword>
<keyword evidence="4" id="KW-1003">Cell membrane</keyword>